<dbReference type="CDD" id="cd00082">
    <property type="entry name" value="HisKA"/>
    <property type="match status" value="1"/>
</dbReference>
<dbReference type="PATRIC" id="fig|1128398.3.peg.1120"/>
<evidence type="ECO:0000256" key="6">
    <source>
        <dbReference type="ARBA" id="ARBA00022777"/>
    </source>
</evidence>
<gene>
    <name evidence="13" type="ordered locus">Curi_c11130</name>
</gene>
<keyword evidence="5" id="KW-0547">Nucleotide-binding</keyword>
<dbReference type="HOGENOM" id="CLU_000445_89_20_9"/>
<keyword evidence="7" id="KW-0067">ATP-binding</keyword>
<dbReference type="Gene3D" id="1.10.287.130">
    <property type="match status" value="1"/>
</dbReference>
<evidence type="ECO:0000259" key="11">
    <source>
        <dbReference type="PROSITE" id="PS50112"/>
    </source>
</evidence>
<evidence type="ECO:0000256" key="5">
    <source>
        <dbReference type="ARBA" id="ARBA00022741"/>
    </source>
</evidence>
<dbReference type="InterPro" id="IPR004358">
    <property type="entry name" value="Sig_transdc_His_kin-like_C"/>
</dbReference>
<evidence type="ECO:0000256" key="9">
    <source>
        <dbReference type="SAM" id="Coils"/>
    </source>
</evidence>
<evidence type="ECO:0000256" key="2">
    <source>
        <dbReference type="ARBA" id="ARBA00012438"/>
    </source>
</evidence>
<name>K0AZA9_GOTA9</name>
<dbReference type="EMBL" id="CP003326">
    <property type="protein sequence ID" value="AFS78127.1"/>
    <property type="molecule type" value="Genomic_DNA"/>
</dbReference>
<keyword evidence="4 13" id="KW-0808">Transferase</keyword>
<keyword evidence="6 13" id="KW-0418">Kinase</keyword>
<organism evidence="13 14">
    <name type="scientific">Gottschalkia acidurici (strain ATCC 7906 / DSM 604 / BCRC 14475 / CIP 104303 / KCTC 5404 / NCIMB 10678 / 9a)</name>
    <name type="common">Clostridium acidurici</name>
    <dbReference type="NCBI Taxonomy" id="1128398"/>
    <lineage>
        <taxon>Bacteria</taxon>
        <taxon>Bacillati</taxon>
        <taxon>Bacillota</taxon>
        <taxon>Tissierellia</taxon>
        <taxon>Tissierellales</taxon>
        <taxon>Gottschalkiaceae</taxon>
        <taxon>Gottschalkia</taxon>
    </lineage>
</organism>
<evidence type="ECO:0000259" key="10">
    <source>
        <dbReference type="PROSITE" id="PS50109"/>
    </source>
</evidence>
<feature type="domain" description="PAS" evidence="11">
    <location>
        <begin position="158"/>
        <end position="228"/>
    </location>
</feature>
<accession>K0AZA9</accession>
<dbReference type="STRING" id="1128398.Curi_c11130"/>
<dbReference type="Pfam" id="PF00512">
    <property type="entry name" value="HisKA"/>
    <property type="match status" value="1"/>
</dbReference>
<sequence length="553" mass="63913">MQNVEEVNYLKEHIRELERKLEKKENELRKSEYLFQKVVELSPVSIYFYKKDKLFYVNEAGAKFLGIEKPDEIIGTTMNPVAMSHPDYIDIIKERINLLRSKETKLPYMEQKFIRKDGTIVYGEAAGISFMDDGVMNRIVVIHDVTKRVHMKQSLKESEECFRGAFENAAIGMSLTSLDGKLIKVNKSMCKMTGYSEAELLKKKYQDITHHEDVSTDMEKSNDLIANKIQSYDIEKRYIHKQGYIIWVIISISLVRDQSGNPLYFIAQIQDVTNVKQAKEALKYDKLKTEFFANISHEVRTPINIILSTIQLLNMYLKKDQSSGNLSNIGNHLDTMRQNCYRTIRLINNFIDTTTIDSNFYNLSLQNYNIVQIIEDITLSVAEYIEGKGINLIFDTDIEEKIMACDPDKIERIILNLISNAVKFTEQDGNIKVSIKDKVKYIEISVQDDGVGIEREKLKFIFERFGQVNKSFVRNREGSGIGLSLVKSFVEMHEGNIEAKSENGQGSKFIIRLPVKVIKEENLLKQEKRLSQLNDSLNKYVEKVNIEFSDIYL</sequence>
<dbReference type="eggNOG" id="COG2205">
    <property type="taxonomic scope" value="Bacteria"/>
</dbReference>
<dbReference type="PROSITE" id="PS50109">
    <property type="entry name" value="HIS_KIN"/>
    <property type="match status" value="1"/>
</dbReference>
<evidence type="ECO:0000256" key="8">
    <source>
        <dbReference type="ARBA" id="ARBA00023012"/>
    </source>
</evidence>
<dbReference type="FunFam" id="3.30.565.10:FF:000037">
    <property type="entry name" value="Hybrid sensor histidine kinase/response regulator"/>
    <property type="match status" value="1"/>
</dbReference>
<dbReference type="PANTHER" id="PTHR43547:SF2">
    <property type="entry name" value="HYBRID SIGNAL TRANSDUCTION HISTIDINE KINASE C"/>
    <property type="match status" value="1"/>
</dbReference>
<reference evidence="13 14" key="1">
    <citation type="journal article" date="2012" name="PLoS ONE">
        <title>The purine-utilizing bacterium Clostridium acidurici 9a: a genome-guided metabolic reconsideration.</title>
        <authorList>
            <person name="Hartwich K."/>
            <person name="Poehlein A."/>
            <person name="Daniel R."/>
        </authorList>
    </citation>
    <scope>NUCLEOTIDE SEQUENCE [LARGE SCALE GENOMIC DNA]</scope>
    <source>
        <strain evidence="14">ATCC 7906 / DSM 604 / BCRC 14475 / CIP 104303 / KCTC 5404 / NCIMB 10678 / 9a</strain>
    </source>
</reference>
<dbReference type="PROSITE" id="PS50113">
    <property type="entry name" value="PAC"/>
    <property type="match status" value="2"/>
</dbReference>
<dbReference type="OrthoDB" id="368131at2"/>
<dbReference type="InterPro" id="IPR000014">
    <property type="entry name" value="PAS"/>
</dbReference>
<dbReference type="PANTHER" id="PTHR43547">
    <property type="entry name" value="TWO-COMPONENT HISTIDINE KINASE"/>
    <property type="match status" value="1"/>
</dbReference>
<dbReference type="SUPFAM" id="SSF47384">
    <property type="entry name" value="Homodimeric domain of signal transducing histidine kinase"/>
    <property type="match status" value="1"/>
</dbReference>
<dbReference type="SMART" id="SM00388">
    <property type="entry name" value="HisKA"/>
    <property type="match status" value="1"/>
</dbReference>
<evidence type="ECO:0000256" key="7">
    <source>
        <dbReference type="ARBA" id="ARBA00022840"/>
    </source>
</evidence>
<dbReference type="InterPro" id="IPR000700">
    <property type="entry name" value="PAS-assoc_C"/>
</dbReference>
<dbReference type="PROSITE" id="PS50112">
    <property type="entry name" value="PAS"/>
    <property type="match status" value="1"/>
</dbReference>
<feature type="coiled-coil region" evidence="9">
    <location>
        <begin position="7"/>
        <end position="34"/>
    </location>
</feature>
<evidence type="ECO:0000259" key="12">
    <source>
        <dbReference type="PROSITE" id="PS50113"/>
    </source>
</evidence>
<comment type="catalytic activity">
    <reaction evidence="1">
        <text>ATP + protein L-histidine = ADP + protein N-phospho-L-histidine.</text>
        <dbReference type="EC" id="2.7.13.3"/>
    </reaction>
</comment>
<dbReference type="InterPro" id="IPR036890">
    <property type="entry name" value="HATPase_C_sf"/>
</dbReference>
<dbReference type="Gene3D" id="3.30.565.10">
    <property type="entry name" value="Histidine kinase-like ATPase, C-terminal domain"/>
    <property type="match status" value="1"/>
</dbReference>
<dbReference type="GO" id="GO:0000155">
    <property type="term" value="F:phosphorelay sensor kinase activity"/>
    <property type="evidence" value="ECO:0007669"/>
    <property type="project" value="InterPro"/>
</dbReference>
<dbReference type="Pfam" id="PF02518">
    <property type="entry name" value="HATPase_c"/>
    <property type="match status" value="1"/>
</dbReference>
<dbReference type="InterPro" id="IPR005467">
    <property type="entry name" value="His_kinase_dom"/>
</dbReference>
<feature type="domain" description="PAC" evidence="12">
    <location>
        <begin position="107"/>
        <end position="157"/>
    </location>
</feature>
<keyword evidence="9" id="KW-0175">Coiled coil</keyword>
<keyword evidence="3" id="KW-0597">Phosphoprotein</keyword>
<proteinExistence type="predicted"/>
<dbReference type="SUPFAM" id="SSF55785">
    <property type="entry name" value="PYP-like sensor domain (PAS domain)"/>
    <property type="match status" value="2"/>
</dbReference>
<dbReference type="Gene3D" id="3.30.450.20">
    <property type="entry name" value="PAS domain"/>
    <property type="match status" value="2"/>
</dbReference>
<dbReference type="InterPro" id="IPR003661">
    <property type="entry name" value="HisK_dim/P_dom"/>
</dbReference>
<dbReference type="SMART" id="SM00086">
    <property type="entry name" value="PAC"/>
    <property type="match status" value="2"/>
</dbReference>
<dbReference type="AlphaFoldDB" id="K0AZA9"/>
<dbReference type="InterPro" id="IPR036097">
    <property type="entry name" value="HisK_dim/P_sf"/>
</dbReference>
<dbReference type="InterPro" id="IPR035965">
    <property type="entry name" value="PAS-like_dom_sf"/>
</dbReference>
<evidence type="ECO:0000313" key="14">
    <source>
        <dbReference type="Proteomes" id="UP000006094"/>
    </source>
</evidence>
<dbReference type="EC" id="2.7.13.3" evidence="2"/>
<evidence type="ECO:0000256" key="4">
    <source>
        <dbReference type="ARBA" id="ARBA00022679"/>
    </source>
</evidence>
<dbReference type="InterPro" id="IPR001610">
    <property type="entry name" value="PAC"/>
</dbReference>
<dbReference type="SMART" id="SM00387">
    <property type="entry name" value="HATPase_c"/>
    <property type="match status" value="1"/>
</dbReference>
<protein>
    <recommendedName>
        <fullName evidence="2">histidine kinase</fullName>
        <ecNumber evidence="2">2.7.13.3</ecNumber>
    </recommendedName>
</protein>
<keyword evidence="14" id="KW-1185">Reference proteome</keyword>
<dbReference type="KEGG" id="cad:Curi_c11130"/>
<dbReference type="Pfam" id="PF13426">
    <property type="entry name" value="PAS_9"/>
    <property type="match status" value="2"/>
</dbReference>
<dbReference type="SMART" id="SM00091">
    <property type="entry name" value="PAS"/>
    <property type="match status" value="2"/>
</dbReference>
<dbReference type="GO" id="GO:0005524">
    <property type="term" value="F:ATP binding"/>
    <property type="evidence" value="ECO:0007669"/>
    <property type="project" value="UniProtKB-KW"/>
</dbReference>
<evidence type="ECO:0000256" key="1">
    <source>
        <dbReference type="ARBA" id="ARBA00000085"/>
    </source>
</evidence>
<evidence type="ECO:0000256" key="3">
    <source>
        <dbReference type="ARBA" id="ARBA00022553"/>
    </source>
</evidence>
<feature type="domain" description="Histidine kinase" evidence="10">
    <location>
        <begin position="294"/>
        <end position="517"/>
    </location>
</feature>
<dbReference type="Proteomes" id="UP000006094">
    <property type="component" value="Chromosome"/>
</dbReference>
<dbReference type="InterPro" id="IPR003594">
    <property type="entry name" value="HATPase_dom"/>
</dbReference>
<evidence type="ECO:0000313" key="13">
    <source>
        <dbReference type="EMBL" id="AFS78127.1"/>
    </source>
</evidence>
<dbReference type="SUPFAM" id="SSF55874">
    <property type="entry name" value="ATPase domain of HSP90 chaperone/DNA topoisomerase II/histidine kinase"/>
    <property type="match status" value="1"/>
</dbReference>
<feature type="domain" description="PAC" evidence="12">
    <location>
        <begin position="232"/>
        <end position="284"/>
    </location>
</feature>
<dbReference type="NCBIfam" id="TIGR00229">
    <property type="entry name" value="sensory_box"/>
    <property type="match status" value="2"/>
</dbReference>
<dbReference type="PRINTS" id="PR00344">
    <property type="entry name" value="BCTRLSENSOR"/>
</dbReference>
<dbReference type="RefSeq" id="WP_014967264.1">
    <property type="nucleotide sequence ID" value="NC_018664.1"/>
</dbReference>
<dbReference type="CDD" id="cd00130">
    <property type="entry name" value="PAS"/>
    <property type="match status" value="2"/>
</dbReference>
<keyword evidence="8" id="KW-0902">Two-component regulatory system</keyword>